<reference evidence="4 5" key="1">
    <citation type="submission" date="2019-06" db="EMBL/GenBank/DDBJ databases">
        <title>Desulfobotulus mexicanus sp. nov., a novel sulfate-reducing bacterium isolated from the sediment of an alkaline crater lake in Mexico.</title>
        <authorList>
            <person name="Hirschler-Rea A."/>
        </authorList>
    </citation>
    <scope>NUCLEOTIDE SEQUENCE [LARGE SCALE GENOMIC DNA]</scope>
    <source>
        <strain evidence="4 5">PAR22N</strain>
    </source>
</reference>
<sequence>MGIHHGWCILIKVKKRIDYEERKKAMMKLTRGIQALILAFMFAGTAFAADVAKIGVFDFETFLKNSKSGQQAKNQVAEEARKLEAQLEVKKNEIEKLRDSLMREAMVLSDEARSQRERDLQIKAMDLRNMEQRFTRSFNQQQNEIMARIQGQVRELIQEIGEKENYLLILENIGVVYAPDRVDITERLILKHDEKYGKSGS</sequence>
<evidence type="ECO:0000313" key="4">
    <source>
        <dbReference type="EMBL" id="TYT73704.1"/>
    </source>
</evidence>
<dbReference type="PANTHER" id="PTHR35089">
    <property type="entry name" value="CHAPERONE PROTEIN SKP"/>
    <property type="match status" value="1"/>
</dbReference>
<dbReference type="Proteomes" id="UP000321899">
    <property type="component" value="Unassembled WGS sequence"/>
</dbReference>
<dbReference type="GO" id="GO:0050821">
    <property type="term" value="P:protein stabilization"/>
    <property type="evidence" value="ECO:0007669"/>
    <property type="project" value="TreeGrafter"/>
</dbReference>
<comment type="caution">
    <text evidence="4">The sequence shown here is derived from an EMBL/GenBank/DDBJ whole genome shotgun (WGS) entry which is preliminary data.</text>
</comment>
<keyword evidence="3" id="KW-0175">Coiled coil</keyword>
<organism evidence="4 5">
    <name type="scientific">Desulfobotulus mexicanus</name>
    <dbReference type="NCBI Taxonomy" id="2586642"/>
    <lineage>
        <taxon>Bacteria</taxon>
        <taxon>Pseudomonadati</taxon>
        <taxon>Thermodesulfobacteriota</taxon>
        <taxon>Desulfobacteria</taxon>
        <taxon>Desulfobacterales</taxon>
        <taxon>Desulfobacteraceae</taxon>
        <taxon>Desulfobotulus</taxon>
    </lineage>
</organism>
<dbReference type="Pfam" id="PF03938">
    <property type="entry name" value="OmpH"/>
    <property type="match status" value="1"/>
</dbReference>
<evidence type="ECO:0000256" key="2">
    <source>
        <dbReference type="ARBA" id="ARBA00022729"/>
    </source>
</evidence>
<dbReference type="SMART" id="SM00935">
    <property type="entry name" value="OmpH"/>
    <property type="match status" value="1"/>
</dbReference>
<accession>A0A5S5MDB9</accession>
<name>A0A5S5MDB9_9BACT</name>
<dbReference type="SUPFAM" id="SSF111384">
    <property type="entry name" value="OmpH-like"/>
    <property type="match status" value="1"/>
</dbReference>
<comment type="similarity">
    <text evidence="1">Belongs to the Skp family.</text>
</comment>
<dbReference type="AlphaFoldDB" id="A0A5S5MDB9"/>
<feature type="coiled-coil region" evidence="3">
    <location>
        <begin position="73"/>
        <end position="111"/>
    </location>
</feature>
<keyword evidence="5" id="KW-1185">Reference proteome</keyword>
<protein>
    <submittedName>
        <fullName evidence="4">OmpH family outer membrane protein</fullName>
    </submittedName>
</protein>
<dbReference type="Gene3D" id="3.30.910.20">
    <property type="entry name" value="Skp domain"/>
    <property type="match status" value="1"/>
</dbReference>
<dbReference type="InterPro" id="IPR005632">
    <property type="entry name" value="Chaperone_Skp"/>
</dbReference>
<dbReference type="GO" id="GO:0051082">
    <property type="term" value="F:unfolded protein binding"/>
    <property type="evidence" value="ECO:0007669"/>
    <property type="project" value="InterPro"/>
</dbReference>
<keyword evidence="2" id="KW-0732">Signal</keyword>
<dbReference type="EMBL" id="VDMB01000022">
    <property type="protein sequence ID" value="TYT73704.1"/>
    <property type="molecule type" value="Genomic_DNA"/>
</dbReference>
<proteinExistence type="inferred from homology"/>
<dbReference type="GO" id="GO:0005829">
    <property type="term" value="C:cytosol"/>
    <property type="evidence" value="ECO:0007669"/>
    <property type="project" value="TreeGrafter"/>
</dbReference>
<dbReference type="OrthoDB" id="5417975at2"/>
<gene>
    <name evidence="4" type="ORF">FIM25_13775</name>
</gene>
<evidence type="ECO:0000256" key="3">
    <source>
        <dbReference type="SAM" id="Coils"/>
    </source>
</evidence>
<evidence type="ECO:0000313" key="5">
    <source>
        <dbReference type="Proteomes" id="UP000321899"/>
    </source>
</evidence>
<evidence type="ECO:0000256" key="1">
    <source>
        <dbReference type="ARBA" id="ARBA00009091"/>
    </source>
</evidence>
<dbReference type="PANTHER" id="PTHR35089:SF1">
    <property type="entry name" value="CHAPERONE PROTEIN SKP"/>
    <property type="match status" value="1"/>
</dbReference>
<dbReference type="InterPro" id="IPR024930">
    <property type="entry name" value="Skp_dom_sf"/>
</dbReference>